<keyword evidence="3" id="KW-1185">Reference proteome</keyword>
<gene>
    <name evidence="2" type="ORF">NCGR_LOCUS37620</name>
</gene>
<dbReference type="PANTHER" id="PTHR35166:SF17">
    <property type="entry name" value="OS07G0643300 PROTEIN"/>
    <property type="match status" value="1"/>
</dbReference>
<dbReference type="EMBL" id="CAJGYO010000009">
    <property type="protein sequence ID" value="CAD6254009.1"/>
    <property type="molecule type" value="Genomic_DNA"/>
</dbReference>
<accession>A0A811Q703</accession>
<organism evidence="2 3">
    <name type="scientific">Miscanthus lutarioriparius</name>
    <dbReference type="NCBI Taxonomy" id="422564"/>
    <lineage>
        <taxon>Eukaryota</taxon>
        <taxon>Viridiplantae</taxon>
        <taxon>Streptophyta</taxon>
        <taxon>Embryophyta</taxon>
        <taxon>Tracheophyta</taxon>
        <taxon>Spermatophyta</taxon>
        <taxon>Magnoliopsida</taxon>
        <taxon>Liliopsida</taxon>
        <taxon>Poales</taxon>
        <taxon>Poaceae</taxon>
        <taxon>PACMAD clade</taxon>
        <taxon>Panicoideae</taxon>
        <taxon>Andropogonodae</taxon>
        <taxon>Andropogoneae</taxon>
        <taxon>Saccharinae</taxon>
        <taxon>Miscanthus</taxon>
    </lineage>
</organism>
<evidence type="ECO:0000313" key="3">
    <source>
        <dbReference type="Proteomes" id="UP000604825"/>
    </source>
</evidence>
<proteinExistence type="predicted"/>
<dbReference type="PANTHER" id="PTHR35166">
    <property type="entry name" value="OS05G0193700 PROTEIN-RELATED"/>
    <property type="match status" value="1"/>
</dbReference>
<evidence type="ECO:0000256" key="1">
    <source>
        <dbReference type="SAM" id="MobiDB-lite"/>
    </source>
</evidence>
<sequence>MGNPQIHSPAAAIKPLIEEHTRREMSDSSTSATDYSPGMAAVAGEKGEKKGKNRVGSELAAAAAEEVDGLAVAKKKWRVPQDLIDFILAWDVSDYVFATPDDMPISDEHKAQYRAERKQAVAVMQRSRRTRRKMQEWVRAELEKNGCVEVETTAEMLEKHHQLEEYIDGQIA</sequence>
<dbReference type="AlphaFoldDB" id="A0A811Q703"/>
<dbReference type="Proteomes" id="UP000604825">
    <property type="component" value="Unassembled WGS sequence"/>
</dbReference>
<feature type="compositionally biased region" description="Basic and acidic residues" evidence="1">
    <location>
        <begin position="17"/>
        <end position="26"/>
    </location>
</feature>
<dbReference type="OrthoDB" id="692544at2759"/>
<feature type="region of interest" description="Disordered" evidence="1">
    <location>
        <begin position="17"/>
        <end position="51"/>
    </location>
</feature>
<evidence type="ECO:0000313" key="2">
    <source>
        <dbReference type="EMBL" id="CAD6254009.1"/>
    </source>
</evidence>
<reference evidence="2" key="1">
    <citation type="submission" date="2020-10" db="EMBL/GenBank/DDBJ databases">
        <authorList>
            <person name="Han B."/>
            <person name="Lu T."/>
            <person name="Zhao Q."/>
            <person name="Huang X."/>
            <person name="Zhao Y."/>
        </authorList>
    </citation>
    <scope>NUCLEOTIDE SEQUENCE</scope>
</reference>
<protein>
    <submittedName>
        <fullName evidence="2">Uncharacterized protein</fullName>
    </submittedName>
</protein>
<comment type="caution">
    <text evidence="2">The sequence shown here is derived from an EMBL/GenBank/DDBJ whole genome shotgun (WGS) entry which is preliminary data.</text>
</comment>
<name>A0A811Q703_9POAL</name>